<comment type="subcellular location">
    <subcellularLocation>
        <location evidence="1">Endomembrane system</location>
        <topology evidence="1">Multi-pass membrane protein</topology>
    </subcellularLocation>
</comment>
<accession>A0A9W7XGQ7</accession>
<feature type="transmembrane region" description="Helical" evidence="6">
    <location>
        <begin position="413"/>
        <end position="431"/>
    </location>
</feature>
<feature type="transmembrane region" description="Helical" evidence="6">
    <location>
        <begin position="155"/>
        <end position="172"/>
    </location>
</feature>
<dbReference type="InterPro" id="IPR026749">
    <property type="entry name" value="Tmem135"/>
</dbReference>
<reference evidence="8" key="1">
    <citation type="submission" date="2022-07" db="EMBL/GenBank/DDBJ databases">
        <title>Phylogenomic reconstructions and comparative analyses of Kickxellomycotina fungi.</title>
        <authorList>
            <person name="Reynolds N.K."/>
            <person name="Stajich J.E."/>
            <person name="Barry K."/>
            <person name="Grigoriev I.V."/>
            <person name="Crous P."/>
            <person name="Smith M.E."/>
        </authorList>
    </citation>
    <scope>NUCLEOTIDE SEQUENCE</scope>
    <source>
        <strain evidence="8">NBRC 105413</strain>
    </source>
</reference>
<organism evidence="8 9">
    <name type="scientific">Coemansia asiatica</name>
    <dbReference type="NCBI Taxonomy" id="1052880"/>
    <lineage>
        <taxon>Eukaryota</taxon>
        <taxon>Fungi</taxon>
        <taxon>Fungi incertae sedis</taxon>
        <taxon>Zoopagomycota</taxon>
        <taxon>Kickxellomycotina</taxon>
        <taxon>Kickxellomycetes</taxon>
        <taxon>Kickxellales</taxon>
        <taxon>Kickxellaceae</taxon>
        <taxon>Coemansia</taxon>
    </lineage>
</organism>
<feature type="domain" description="Transmembrane protein 135 N-terminal" evidence="7">
    <location>
        <begin position="393"/>
        <end position="519"/>
    </location>
</feature>
<dbReference type="EMBL" id="JANBOH010000451">
    <property type="protein sequence ID" value="KAJ1642202.1"/>
    <property type="molecule type" value="Genomic_DNA"/>
</dbReference>
<evidence type="ECO:0000256" key="5">
    <source>
        <dbReference type="ARBA" id="ARBA00023136"/>
    </source>
</evidence>
<dbReference type="Pfam" id="PF15982">
    <property type="entry name" value="TMEM135_C_rich"/>
    <property type="match status" value="1"/>
</dbReference>
<comment type="similarity">
    <text evidence="2">Belongs to the TMEM135 family.</text>
</comment>
<feature type="transmembrane region" description="Helical" evidence="6">
    <location>
        <begin position="287"/>
        <end position="309"/>
    </location>
</feature>
<dbReference type="GO" id="GO:0012505">
    <property type="term" value="C:endomembrane system"/>
    <property type="evidence" value="ECO:0007669"/>
    <property type="project" value="UniProtKB-SubCell"/>
</dbReference>
<dbReference type="InterPro" id="IPR031926">
    <property type="entry name" value="TMEM135_N"/>
</dbReference>
<evidence type="ECO:0000256" key="6">
    <source>
        <dbReference type="SAM" id="Phobius"/>
    </source>
</evidence>
<keyword evidence="4 6" id="KW-1133">Transmembrane helix</keyword>
<dbReference type="Proteomes" id="UP001145021">
    <property type="component" value="Unassembled WGS sequence"/>
</dbReference>
<keyword evidence="9" id="KW-1185">Reference proteome</keyword>
<proteinExistence type="inferred from homology"/>
<evidence type="ECO:0000313" key="8">
    <source>
        <dbReference type="EMBL" id="KAJ1642202.1"/>
    </source>
</evidence>
<feature type="transmembrane region" description="Helical" evidence="6">
    <location>
        <begin position="481"/>
        <end position="498"/>
    </location>
</feature>
<dbReference type="PANTHER" id="PTHR12459">
    <property type="entry name" value="TRANSMEMBRANE PROTEIN 135-RELATED"/>
    <property type="match status" value="1"/>
</dbReference>
<evidence type="ECO:0000256" key="3">
    <source>
        <dbReference type="ARBA" id="ARBA00022692"/>
    </source>
</evidence>
<protein>
    <recommendedName>
        <fullName evidence="7">Transmembrane protein 135 N-terminal domain-containing protein</fullName>
    </recommendedName>
</protein>
<keyword evidence="3 6" id="KW-0812">Transmembrane</keyword>
<sequence length="572" mass="63161">MDAEAAPYLLDSFIEAIARLTSYALTDREKESVVRGFRQFHQRLERISSSASLRQLAIESRHKKHSVKCQHSGKTCVQNCVRGFIKAFAVGYAVKCGIDLAPHIVSLRLFSKPQLFVRSLKSRDALSFAAFLSTLIGSYKGLLCAMRRFGTGSDYVNSLVAGALAGLLSIKIDRNRLRRAAVTLYMVSRALQYGVVWLFNRWSAGLQAEEDQLRGQSLKRAHSAVSVGQQQRPADKQMMRGLQAMSPAASDDSISQHVRWDDSAVDNSKEAKRKMLYIHRAKRVLRWIRACAPTALMSLSCGVIVYVLFFHTDVLPRGYLSFLSRASGYELLYPKRAASALKSVGSEVLHGARCGRIPSGMGTKEYIATLPLASDLLPATRDGIRHDYVACGVFHPATTSCTRGAVSTILQSLPVAMKVYAPLNATVLLLFKRRQLLANPRRALLKLAVSSLRSSVFFALMVAYIINGSCFVRALLGRDTLAGYVITGLAGGLAVLVEQPSRRIELAMYCFLRALENAWDVGVRQGLWRNARHAEVALFSAAMGVLMTIYQNDPSTISITYHSILTRVFGKN</sequence>
<evidence type="ECO:0000313" key="9">
    <source>
        <dbReference type="Proteomes" id="UP001145021"/>
    </source>
</evidence>
<dbReference type="AlphaFoldDB" id="A0A9W7XGQ7"/>
<keyword evidence="5 6" id="KW-0472">Membrane</keyword>
<comment type="caution">
    <text evidence="8">The sequence shown here is derived from an EMBL/GenBank/DDBJ whole genome shotgun (WGS) entry which is preliminary data.</text>
</comment>
<evidence type="ECO:0000256" key="2">
    <source>
        <dbReference type="ARBA" id="ARBA00008924"/>
    </source>
</evidence>
<evidence type="ECO:0000256" key="1">
    <source>
        <dbReference type="ARBA" id="ARBA00004127"/>
    </source>
</evidence>
<gene>
    <name evidence="8" type="ORF">LPJ64_005929</name>
</gene>
<name>A0A9W7XGQ7_9FUNG</name>
<evidence type="ECO:0000256" key="4">
    <source>
        <dbReference type="ARBA" id="ARBA00022989"/>
    </source>
</evidence>
<dbReference type="PANTHER" id="PTHR12459:SF15">
    <property type="entry name" value="TRANSMEMBRANE PROTEIN 135"/>
    <property type="match status" value="1"/>
</dbReference>
<evidence type="ECO:0000259" key="7">
    <source>
        <dbReference type="Pfam" id="PF15982"/>
    </source>
</evidence>
<feature type="transmembrane region" description="Helical" evidence="6">
    <location>
        <begin position="443"/>
        <end position="466"/>
    </location>
</feature>